<dbReference type="Pfam" id="PF01872">
    <property type="entry name" value="RibD_C"/>
    <property type="match status" value="1"/>
</dbReference>
<dbReference type="Gene3D" id="3.40.430.10">
    <property type="entry name" value="Dihydrofolate Reductase, subunit A"/>
    <property type="match status" value="1"/>
</dbReference>
<proteinExistence type="predicted"/>
<dbReference type="RefSeq" id="WP_158765095.1">
    <property type="nucleotide sequence ID" value="NZ_CP047045.1"/>
</dbReference>
<organism evidence="2 3">
    <name type="scientific">Terricaulis silvestris</name>
    <dbReference type="NCBI Taxonomy" id="2686094"/>
    <lineage>
        <taxon>Bacteria</taxon>
        <taxon>Pseudomonadati</taxon>
        <taxon>Pseudomonadota</taxon>
        <taxon>Alphaproteobacteria</taxon>
        <taxon>Caulobacterales</taxon>
        <taxon>Caulobacteraceae</taxon>
        <taxon>Terricaulis</taxon>
    </lineage>
</organism>
<evidence type="ECO:0000313" key="3">
    <source>
        <dbReference type="Proteomes" id="UP000431269"/>
    </source>
</evidence>
<accession>A0A6I6MH54</accession>
<dbReference type="KEGG" id="tsv:DSM104635_00951"/>
<dbReference type="GO" id="GO:0008703">
    <property type="term" value="F:5-amino-6-(5-phosphoribosylamino)uracil reductase activity"/>
    <property type="evidence" value="ECO:0007669"/>
    <property type="project" value="InterPro"/>
</dbReference>
<dbReference type="GO" id="GO:0004146">
    <property type="term" value="F:dihydrofolate reductase activity"/>
    <property type="evidence" value="ECO:0007669"/>
    <property type="project" value="UniProtKB-EC"/>
</dbReference>
<protein>
    <submittedName>
        <fullName evidence="2">Dihydrofolate reductase</fullName>
        <ecNumber evidence="2">1.5.1.3</ecNumber>
    </submittedName>
</protein>
<evidence type="ECO:0000313" key="2">
    <source>
        <dbReference type="EMBL" id="QGZ94135.1"/>
    </source>
</evidence>
<dbReference type="Proteomes" id="UP000431269">
    <property type="component" value="Chromosome"/>
</dbReference>
<keyword evidence="2" id="KW-0560">Oxidoreductase</keyword>
<dbReference type="InterPro" id="IPR024072">
    <property type="entry name" value="DHFR-like_dom_sf"/>
</dbReference>
<dbReference type="PANTHER" id="PTHR38011">
    <property type="entry name" value="DIHYDROFOLATE REDUCTASE FAMILY PROTEIN (AFU_ORTHOLOGUE AFUA_8G06820)"/>
    <property type="match status" value="1"/>
</dbReference>
<evidence type="ECO:0000259" key="1">
    <source>
        <dbReference type="Pfam" id="PF01872"/>
    </source>
</evidence>
<dbReference type="SUPFAM" id="SSF53597">
    <property type="entry name" value="Dihydrofolate reductase-like"/>
    <property type="match status" value="1"/>
</dbReference>
<name>A0A6I6MH54_9CAUL</name>
<dbReference type="EMBL" id="CP047045">
    <property type="protein sequence ID" value="QGZ94135.1"/>
    <property type="molecule type" value="Genomic_DNA"/>
</dbReference>
<dbReference type="InterPro" id="IPR002734">
    <property type="entry name" value="RibDG_C"/>
</dbReference>
<gene>
    <name evidence="2" type="primary">folA_1</name>
    <name evidence="2" type="ORF">DSM104635_00951</name>
</gene>
<dbReference type="AlphaFoldDB" id="A0A6I6MH54"/>
<dbReference type="InterPro" id="IPR050765">
    <property type="entry name" value="Riboflavin_Biosynth_HTPR"/>
</dbReference>
<sequence>MIASVFVGTSLDGFIARADDSFDFLPEGGGEPHGYDEFMASVGALVIGRRTFDVVLGFAVWPFGGKPVIVLTTRPMPSVPAGAVVERMSGEPREVVAALSARGIGHIYVDGGATVQSFLRAGCIHRIIVTRAPVLIGQGIPLFGPLASDIVLRHIGTRHFQSGLVQSEYHVVGASEPGRDIEPLWLS</sequence>
<dbReference type="PANTHER" id="PTHR38011:SF11">
    <property type="entry name" value="2,5-DIAMINO-6-RIBOSYLAMINO-4(3H)-PYRIMIDINONE 5'-PHOSPHATE REDUCTASE"/>
    <property type="match status" value="1"/>
</dbReference>
<feature type="domain" description="Bacterial bifunctional deaminase-reductase C-terminal" evidence="1">
    <location>
        <begin position="6"/>
        <end position="165"/>
    </location>
</feature>
<keyword evidence="3" id="KW-1185">Reference proteome</keyword>
<dbReference type="GO" id="GO:0009231">
    <property type="term" value="P:riboflavin biosynthetic process"/>
    <property type="evidence" value="ECO:0007669"/>
    <property type="project" value="InterPro"/>
</dbReference>
<dbReference type="EC" id="1.5.1.3" evidence="2"/>
<reference evidence="3" key="1">
    <citation type="submission" date="2019-12" db="EMBL/GenBank/DDBJ databases">
        <title>Complete genome of Terracaulis silvestris 0127_4.</title>
        <authorList>
            <person name="Vieira S."/>
            <person name="Riedel T."/>
            <person name="Sproer C."/>
            <person name="Pascual J."/>
            <person name="Boedeker C."/>
            <person name="Overmann J."/>
        </authorList>
    </citation>
    <scope>NUCLEOTIDE SEQUENCE [LARGE SCALE GENOMIC DNA]</scope>
    <source>
        <strain evidence="3">0127_4</strain>
    </source>
</reference>